<reference evidence="1 2" key="1">
    <citation type="submission" date="2019-07" db="EMBL/GenBank/DDBJ databases">
        <title>WGS assembly of Gossypium mustelinum.</title>
        <authorList>
            <person name="Chen Z.J."/>
            <person name="Sreedasyam A."/>
            <person name="Ando A."/>
            <person name="Song Q."/>
            <person name="De L."/>
            <person name="Hulse-Kemp A."/>
            <person name="Ding M."/>
            <person name="Ye W."/>
            <person name="Kirkbride R."/>
            <person name="Jenkins J."/>
            <person name="Plott C."/>
            <person name="Lovell J."/>
            <person name="Lin Y.-M."/>
            <person name="Vaughn R."/>
            <person name="Liu B."/>
            <person name="Li W."/>
            <person name="Simpson S."/>
            <person name="Scheffler B."/>
            <person name="Saski C."/>
            <person name="Grover C."/>
            <person name="Hu G."/>
            <person name="Conover J."/>
            <person name="Carlson J."/>
            <person name="Shu S."/>
            <person name="Boston L."/>
            <person name="Williams M."/>
            <person name="Peterson D."/>
            <person name="Mcgee K."/>
            <person name="Jones D."/>
            <person name="Wendel J."/>
            <person name="Stelly D."/>
            <person name="Grimwood J."/>
            <person name="Schmutz J."/>
        </authorList>
    </citation>
    <scope>NUCLEOTIDE SEQUENCE [LARGE SCALE GENOMIC DNA]</scope>
    <source>
        <strain evidence="1">1408120.09</strain>
    </source>
</reference>
<dbReference type="EMBL" id="CM017637">
    <property type="protein sequence ID" value="TYJ45403.1"/>
    <property type="molecule type" value="Genomic_DNA"/>
</dbReference>
<organism evidence="1 2">
    <name type="scientific">Gossypium mustelinum</name>
    <name type="common">Cotton</name>
    <name type="synonym">Gossypium caicoense</name>
    <dbReference type="NCBI Taxonomy" id="34275"/>
    <lineage>
        <taxon>Eukaryota</taxon>
        <taxon>Viridiplantae</taxon>
        <taxon>Streptophyta</taxon>
        <taxon>Embryophyta</taxon>
        <taxon>Tracheophyta</taxon>
        <taxon>Spermatophyta</taxon>
        <taxon>Magnoliopsida</taxon>
        <taxon>eudicotyledons</taxon>
        <taxon>Gunneridae</taxon>
        <taxon>Pentapetalae</taxon>
        <taxon>rosids</taxon>
        <taxon>malvids</taxon>
        <taxon>Malvales</taxon>
        <taxon>Malvaceae</taxon>
        <taxon>Malvoideae</taxon>
        <taxon>Gossypium</taxon>
    </lineage>
</organism>
<evidence type="ECO:0000313" key="1">
    <source>
        <dbReference type="EMBL" id="TYJ45403.1"/>
    </source>
</evidence>
<protein>
    <submittedName>
        <fullName evidence="1">Uncharacterized protein</fullName>
    </submittedName>
</protein>
<dbReference type="Proteomes" id="UP000323597">
    <property type="component" value="Chromosome A02"/>
</dbReference>
<dbReference type="AlphaFoldDB" id="A0A5D3A676"/>
<keyword evidence="2" id="KW-1185">Reference proteome</keyword>
<accession>A0A5D3A676</accession>
<evidence type="ECO:0000313" key="2">
    <source>
        <dbReference type="Proteomes" id="UP000323597"/>
    </source>
</evidence>
<name>A0A5D3A676_GOSMU</name>
<sequence length="32" mass="3763">MVSCQKIQFISWPTILSKLCNIYIQKESFTVI</sequence>
<proteinExistence type="predicted"/>
<gene>
    <name evidence="1" type="ORF">E1A91_A02G052900v1</name>
</gene>